<evidence type="ECO:0000313" key="3">
    <source>
        <dbReference type="Proteomes" id="UP000034723"/>
    </source>
</evidence>
<dbReference type="Gene3D" id="3.40.50.720">
    <property type="entry name" value="NAD(P)-binding Rossmann-like Domain"/>
    <property type="match status" value="1"/>
</dbReference>
<dbReference type="GO" id="GO:0006813">
    <property type="term" value="P:potassium ion transport"/>
    <property type="evidence" value="ECO:0007669"/>
    <property type="project" value="InterPro"/>
</dbReference>
<evidence type="ECO:0000313" key="2">
    <source>
        <dbReference type="EMBL" id="AKG91024.1"/>
    </source>
</evidence>
<reference evidence="2 3" key="1">
    <citation type="submission" date="2015-04" db="EMBL/GenBank/DDBJ databases">
        <title>The complete genome sequence of the hyperthermophilic, obligate iron-reducing archaeon Geoglobus ahangari strain 234T.</title>
        <authorList>
            <person name="Manzella M.P."/>
            <person name="Holmes D.E."/>
            <person name="Rocheleau J.M."/>
            <person name="Chung A."/>
            <person name="Reguera G."/>
            <person name="Kashefi K."/>
        </authorList>
    </citation>
    <scope>NUCLEOTIDE SEQUENCE [LARGE SCALE GENOMIC DNA]</scope>
    <source>
        <strain evidence="2 3">234</strain>
    </source>
</reference>
<dbReference type="InterPro" id="IPR003148">
    <property type="entry name" value="RCK_N"/>
</dbReference>
<dbReference type="KEGG" id="gah:GAH_01692"/>
<dbReference type="OrthoDB" id="43518at2157"/>
<dbReference type="AlphaFoldDB" id="A0A0F7IF19"/>
<dbReference type="GeneID" id="24804261"/>
<protein>
    <submittedName>
        <fullName evidence="2">K+ transport system, NAD-binding component</fullName>
    </submittedName>
</protein>
<dbReference type="InParanoid" id="A0A0F7IF19"/>
<sequence>MRVLLIGFGDVGRATAKILLSKNVEVTAIDTRDIHMDGVDFLRRDALSEELWEEIDLEKFSSAIIALPNDVDALLCIMMLRKKKEDLLILARCNNPEYREKMSIAGADYVIDISTISSQMVISSIFREEAEKKLFYENIHIRTYKIEEGSAIVGKRIEELKDDVLVLAYEKDGKVYESGAIEAGSTLAVVGKMEDLKKFEERFITPGRQ</sequence>
<gene>
    <name evidence="2" type="ORF">GAH_01692</name>
</gene>
<dbReference type="Pfam" id="PF02254">
    <property type="entry name" value="TrkA_N"/>
    <property type="match status" value="1"/>
</dbReference>
<dbReference type="GO" id="GO:0008324">
    <property type="term" value="F:monoatomic cation transmembrane transporter activity"/>
    <property type="evidence" value="ECO:0007669"/>
    <property type="project" value="InterPro"/>
</dbReference>
<dbReference type="PROSITE" id="PS51201">
    <property type="entry name" value="RCK_N"/>
    <property type="match status" value="1"/>
</dbReference>
<keyword evidence="3" id="KW-1185">Reference proteome</keyword>
<dbReference type="RefSeq" id="WP_048096078.1">
    <property type="nucleotide sequence ID" value="NZ_CP011267.1"/>
</dbReference>
<dbReference type="InterPro" id="IPR050721">
    <property type="entry name" value="Trk_Ktr_HKT_K-transport"/>
</dbReference>
<dbReference type="PANTHER" id="PTHR43833">
    <property type="entry name" value="POTASSIUM CHANNEL PROTEIN 2-RELATED-RELATED"/>
    <property type="match status" value="1"/>
</dbReference>
<evidence type="ECO:0000259" key="1">
    <source>
        <dbReference type="PROSITE" id="PS51201"/>
    </source>
</evidence>
<dbReference type="Proteomes" id="UP000034723">
    <property type="component" value="Chromosome"/>
</dbReference>
<proteinExistence type="predicted"/>
<dbReference type="SUPFAM" id="SSF51735">
    <property type="entry name" value="NAD(P)-binding Rossmann-fold domains"/>
    <property type="match status" value="1"/>
</dbReference>
<organism evidence="2 3">
    <name type="scientific">Geoglobus ahangari</name>
    <dbReference type="NCBI Taxonomy" id="113653"/>
    <lineage>
        <taxon>Archaea</taxon>
        <taxon>Methanobacteriati</taxon>
        <taxon>Methanobacteriota</taxon>
        <taxon>Archaeoglobi</taxon>
        <taxon>Archaeoglobales</taxon>
        <taxon>Archaeoglobaceae</taxon>
        <taxon>Geoglobus</taxon>
    </lineage>
</organism>
<name>A0A0F7IF19_9EURY</name>
<dbReference type="PANTHER" id="PTHR43833:SF9">
    <property type="entry name" value="POTASSIUM CHANNEL PROTEIN YUGO-RELATED"/>
    <property type="match status" value="1"/>
</dbReference>
<dbReference type="Gene3D" id="3.30.70.1450">
    <property type="entry name" value="Regulator of K+ conductance, C-terminal domain"/>
    <property type="match status" value="1"/>
</dbReference>
<dbReference type="InterPro" id="IPR006037">
    <property type="entry name" value="RCK_C"/>
</dbReference>
<feature type="domain" description="RCK N-terminal" evidence="1">
    <location>
        <begin position="1"/>
        <end position="111"/>
    </location>
</feature>
<dbReference type="STRING" id="113653.GAH_01692"/>
<dbReference type="HOGENOM" id="CLU_114387_0_0_2"/>
<dbReference type="EMBL" id="CP011267">
    <property type="protein sequence ID" value="AKG91024.1"/>
    <property type="molecule type" value="Genomic_DNA"/>
</dbReference>
<dbReference type="InterPro" id="IPR036721">
    <property type="entry name" value="RCK_C_sf"/>
</dbReference>
<dbReference type="Pfam" id="PF02080">
    <property type="entry name" value="TrkA_C"/>
    <property type="match status" value="1"/>
</dbReference>
<dbReference type="SUPFAM" id="SSF116726">
    <property type="entry name" value="TrkA C-terminal domain-like"/>
    <property type="match status" value="1"/>
</dbReference>
<dbReference type="InterPro" id="IPR036291">
    <property type="entry name" value="NAD(P)-bd_dom_sf"/>
</dbReference>
<accession>A0A0F7IF19</accession>